<dbReference type="InterPro" id="IPR000644">
    <property type="entry name" value="CBS_dom"/>
</dbReference>
<dbReference type="InterPro" id="IPR046348">
    <property type="entry name" value="SIS_dom_sf"/>
</dbReference>
<keyword evidence="2" id="KW-0677">Repeat</keyword>
<dbReference type="InterPro" id="IPR035474">
    <property type="entry name" value="SIS_Kpsf"/>
</dbReference>
<reference evidence="10 11" key="1">
    <citation type="submission" date="2016-12" db="EMBL/GenBank/DDBJ databases">
        <title>Isolation and genomic insights into novel planktonic Zetaproteobacteria from stratified waters of the Chesapeake Bay.</title>
        <authorList>
            <person name="McAllister S.M."/>
            <person name="Kato S."/>
            <person name="Chan C.S."/>
            <person name="Chiu B.K."/>
            <person name="Field E.K."/>
        </authorList>
    </citation>
    <scope>NUCLEOTIDE SEQUENCE [LARGE SCALE GENOMIC DNA]</scope>
    <source>
        <strain evidence="10 11">CP-8</strain>
    </source>
</reference>
<keyword evidence="10" id="KW-0413">Isomerase</keyword>
<proteinExistence type="inferred from homology"/>
<dbReference type="InterPro" id="IPR046342">
    <property type="entry name" value="CBS_dom_sf"/>
</dbReference>
<dbReference type="FunFam" id="3.40.50.10490:FF:000011">
    <property type="entry name" value="Arabinose 5-phosphate isomerase"/>
    <property type="match status" value="1"/>
</dbReference>
<accession>A0A2K8L4F6</accession>
<dbReference type="Gene3D" id="3.10.580.10">
    <property type="entry name" value="CBS-domain"/>
    <property type="match status" value="1"/>
</dbReference>
<dbReference type="PROSITE" id="PS51371">
    <property type="entry name" value="CBS"/>
    <property type="match status" value="1"/>
</dbReference>
<keyword evidence="11" id="KW-1185">Reference proteome</keyword>
<feature type="domain" description="CBS" evidence="8">
    <location>
        <begin position="207"/>
        <end position="265"/>
    </location>
</feature>
<feature type="site" description="Catalytically relevant" evidence="6">
    <location>
        <position position="150"/>
    </location>
</feature>
<dbReference type="PANTHER" id="PTHR42745:SF1">
    <property type="entry name" value="ARABINOSE 5-PHOSPHATE ISOMERASE KDSD"/>
    <property type="match status" value="1"/>
</dbReference>
<feature type="site" description="Catalytically relevant" evidence="6">
    <location>
        <position position="57"/>
    </location>
</feature>
<keyword evidence="5" id="KW-0862">Zinc</keyword>
<organism evidence="10 11">
    <name type="scientific">Mariprofundus ferrinatatus</name>
    <dbReference type="NCBI Taxonomy" id="1921087"/>
    <lineage>
        <taxon>Bacteria</taxon>
        <taxon>Pseudomonadati</taxon>
        <taxon>Pseudomonadota</taxon>
        <taxon>Candidatius Mariprofundia</taxon>
        <taxon>Mariprofundales</taxon>
        <taxon>Mariprofundaceae</taxon>
        <taxon>Mariprofundus</taxon>
    </lineage>
</organism>
<dbReference type="Pfam" id="PF00571">
    <property type="entry name" value="CBS"/>
    <property type="match status" value="2"/>
</dbReference>
<keyword evidence="3 7" id="KW-0129">CBS domain</keyword>
<dbReference type="GO" id="GO:0019146">
    <property type="term" value="F:arabinose-5-phosphate isomerase activity"/>
    <property type="evidence" value="ECO:0007669"/>
    <property type="project" value="UniProtKB-EC"/>
</dbReference>
<dbReference type="GO" id="GO:0046872">
    <property type="term" value="F:metal ion binding"/>
    <property type="evidence" value="ECO:0007669"/>
    <property type="project" value="UniProtKB-KW"/>
</dbReference>
<evidence type="ECO:0000256" key="2">
    <source>
        <dbReference type="ARBA" id="ARBA00022737"/>
    </source>
</evidence>
<dbReference type="GO" id="GO:0097367">
    <property type="term" value="F:carbohydrate derivative binding"/>
    <property type="evidence" value="ECO:0007669"/>
    <property type="project" value="InterPro"/>
</dbReference>
<evidence type="ECO:0000259" key="9">
    <source>
        <dbReference type="PROSITE" id="PS51464"/>
    </source>
</evidence>
<dbReference type="GO" id="GO:0005975">
    <property type="term" value="P:carbohydrate metabolic process"/>
    <property type="evidence" value="ECO:0007669"/>
    <property type="project" value="InterPro"/>
</dbReference>
<evidence type="ECO:0000256" key="1">
    <source>
        <dbReference type="ARBA" id="ARBA00008165"/>
    </source>
</evidence>
<evidence type="ECO:0000259" key="8">
    <source>
        <dbReference type="PROSITE" id="PS51371"/>
    </source>
</evidence>
<dbReference type="KEGG" id="mfn:Ga0123462_1259"/>
<dbReference type="InterPro" id="IPR004800">
    <property type="entry name" value="KdsD/KpsF-type"/>
</dbReference>
<evidence type="ECO:0000256" key="3">
    <source>
        <dbReference type="ARBA" id="ARBA00023122"/>
    </source>
</evidence>
<sequence>MTTTEKKQQWLAKAGDVLDIEIDALKTQRESLDESFVQAIETILHIKGRLVVVGMGKSGIIAKKIAATFASTGTPAFFVHAAEAQHGDLGMITGADAVLALSHSGETREVCGLLPEIKRRGARVIAITGNRSSTLAQHADTVLHIPVTREACPLNLAPTASTTATLALGDALAVVILNQRGFREEDFARVHPAGSLGKKLLRIADVMHQGSELPMVAHDAKLRDAIMEMSRHRLGITGISENDKLTGCLSDGDLRRILESGHMDLDAPVRELMHINPTKIEAGKLASEGLRLMEDLKIMVLFVHEGSEDNIVGIVHMHDILQGGI</sequence>
<evidence type="ECO:0000256" key="4">
    <source>
        <dbReference type="PIRNR" id="PIRNR004692"/>
    </source>
</evidence>
<dbReference type="Pfam" id="PF01380">
    <property type="entry name" value="SIS"/>
    <property type="match status" value="1"/>
</dbReference>
<dbReference type="PIRSF" id="PIRSF004692">
    <property type="entry name" value="KdsD_KpsF"/>
    <property type="match status" value="1"/>
</dbReference>
<name>A0A2K8L4F6_9PROT</name>
<dbReference type="PROSITE" id="PS51464">
    <property type="entry name" value="SIS"/>
    <property type="match status" value="1"/>
</dbReference>
<evidence type="ECO:0000256" key="6">
    <source>
        <dbReference type="PIRSR" id="PIRSR004692-3"/>
    </source>
</evidence>
<dbReference type="NCBIfam" id="TIGR00393">
    <property type="entry name" value="kpsF"/>
    <property type="match status" value="1"/>
</dbReference>
<dbReference type="AlphaFoldDB" id="A0A2K8L4F6"/>
<dbReference type="EMBL" id="CP018800">
    <property type="protein sequence ID" value="ATX82123.1"/>
    <property type="molecule type" value="Genomic_DNA"/>
</dbReference>
<evidence type="ECO:0000256" key="5">
    <source>
        <dbReference type="PIRSR" id="PIRSR004692-2"/>
    </source>
</evidence>
<dbReference type="OrthoDB" id="5289772at2"/>
<feature type="site" description="Catalytically relevant" evidence="6">
    <location>
        <position position="109"/>
    </location>
</feature>
<gene>
    <name evidence="10" type="ORF">Ga0123462_1259</name>
</gene>
<dbReference type="CDD" id="cd05014">
    <property type="entry name" value="SIS_Kpsf"/>
    <property type="match status" value="1"/>
</dbReference>
<dbReference type="InterPro" id="IPR001347">
    <property type="entry name" value="SIS_dom"/>
</dbReference>
<dbReference type="GO" id="GO:1901135">
    <property type="term" value="P:carbohydrate derivative metabolic process"/>
    <property type="evidence" value="ECO:0007669"/>
    <property type="project" value="InterPro"/>
</dbReference>
<evidence type="ECO:0000313" key="11">
    <source>
        <dbReference type="Proteomes" id="UP000231637"/>
    </source>
</evidence>
<comment type="similarity">
    <text evidence="1 4">Belongs to the SIS family. GutQ/KpsF subfamily.</text>
</comment>
<dbReference type="EC" id="5.3.1.13" evidence="10"/>
<dbReference type="Gene3D" id="3.40.50.10490">
    <property type="entry name" value="Glucose-6-phosphate isomerase like protein, domain 1"/>
    <property type="match status" value="1"/>
</dbReference>
<evidence type="ECO:0000256" key="7">
    <source>
        <dbReference type="PROSITE-ProRule" id="PRU00703"/>
    </source>
</evidence>
<protein>
    <submittedName>
        <fullName evidence="10">Arabinose-5-phosphate isomerase</fullName>
        <ecNumber evidence="10">5.3.1.13</ecNumber>
    </submittedName>
</protein>
<dbReference type="InterPro" id="IPR050986">
    <property type="entry name" value="GutQ/KpsF_isomerases"/>
</dbReference>
<feature type="domain" description="SIS" evidence="9">
    <location>
        <begin position="39"/>
        <end position="182"/>
    </location>
</feature>
<keyword evidence="5" id="KW-0479">Metal-binding</keyword>
<feature type="binding site" evidence="5">
    <location>
        <position position="80"/>
    </location>
    <ligand>
        <name>Zn(2+)</name>
        <dbReference type="ChEBI" id="CHEBI:29105"/>
    </ligand>
</feature>
<dbReference type="SUPFAM" id="SSF53697">
    <property type="entry name" value="SIS domain"/>
    <property type="match status" value="1"/>
</dbReference>
<dbReference type="RefSeq" id="WP_100265508.1">
    <property type="nucleotide sequence ID" value="NZ_CP018800.1"/>
</dbReference>
<dbReference type="CDD" id="cd04604">
    <property type="entry name" value="CBS_pair_SIS_assoc"/>
    <property type="match status" value="1"/>
</dbReference>
<dbReference type="PANTHER" id="PTHR42745">
    <property type="match status" value="1"/>
</dbReference>
<feature type="site" description="Catalytically relevant" evidence="6">
    <location>
        <position position="191"/>
    </location>
</feature>
<evidence type="ECO:0000313" key="10">
    <source>
        <dbReference type="EMBL" id="ATX82123.1"/>
    </source>
</evidence>
<dbReference type="Proteomes" id="UP000231637">
    <property type="component" value="Chromosome"/>
</dbReference>